<dbReference type="GO" id="GO:1990904">
    <property type="term" value="C:ribonucleoprotein complex"/>
    <property type="evidence" value="ECO:0007669"/>
    <property type="project" value="UniProtKB-KW"/>
</dbReference>
<comment type="similarity">
    <text evidence="1 7 8">Belongs to the bacterial ribosomal protein bL20 family.</text>
</comment>
<dbReference type="AlphaFoldDB" id="A0A2H0BH33"/>
<accession>A0A2H0BH33</accession>
<dbReference type="GO" id="GO:0006412">
    <property type="term" value="P:translation"/>
    <property type="evidence" value="ECO:0007669"/>
    <property type="project" value="InterPro"/>
</dbReference>
<evidence type="ECO:0000256" key="4">
    <source>
        <dbReference type="ARBA" id="ARBA00022980"/>
    </source>
</evidence>
<evidence type="ECO:0000256" key="6">
    <source>
        <dbReference type="ARBA" id="ARBA00035172"/>
    </source>
</evidence>
<keyword evidence="5 7" id="KW-0687">Ribonucleoprotein</keyword>
<sequence>MARVKAGTTRRARHNKLRTQAKGFGGFRGRTIKGAKEGLMHALMHAYVGRKLKKRDMKRLWITRISAALSETTTNYSTFIHNMRKNEMVLNRKVLSEIAQYDEKTFKKIVDEVQ</sequence>
<evidence type="ECO:0000256" key="5">
    <source>
        <dbReference type="ARBA" id="ARBA00023274"/>
    </source>
</evidence>
<keyword evidence="3 7" id="KW-0694">RNA-binding</keyword>
<dbReference type="EMBL" id="PCSU01000065">
    <property type="protein sequence ID" value="PIP56310.1"/>
    <property type="molecule type" value="Genomic_DNA"/>
</dbReference>
<protein>
    <recommendedName>
        <fullName evidence="6 7">Large ribosomal subunit protein bL20</fullName>
    </recommendedName>
</protein>
<dbReference type="InterPro" id="IPR005813">
    <property type="entry name" value="Ribosomal_bL20"/>
</dbReference>
<dbReference type="SUPFAM" id="SSF74731">
    <property type="entry name" value="Ribosomal protein L20"/>
    <property type="match status" value="1"/>
</dbReference>
<dbReference type="GO" id="GO:0005840">
    <property type="term" value="C:ribosome"/>
    <property type="evidence" value="ECO:0007669"/>
    <property type="project" value="UniProtKB-KW"/>
</dbReference>
<dbReference type="FunFam" id="1.10.1900.20:FF:000001">
    <property type="entry name" value="50S ribosomal protein L20"/>
    <property type="match status" value="1"/>
</dbReference>
<dbReference type="PROSITE" id="PS00937">
    <property type="entry name" value="RIBOSOMAL_L20"/>
    <property type="match status" value="1"/>
</dbReference>
<dbReference type="InterPro" id="IPR035566">
    <property type="entry name" value="Ribosomal_protein_bL20_C"/>
</dbReference>
<evidence type="ECO:0000256" key="3">
    <source>
        <dbReference type="ARBA" id="ARBA00022884"/>
    </source>
</evidence>
<gene>
    <name evidence="7 9" type="primary">rplT</name>
    <name evidence="9" type="ORF">COX05_03825</name>
</gene>
<proteinExistence type="inferred from homology"/>
<dbReference type="Gene3D" id="1.10.1900.20">
    <property type="entry name" value="Ribosomal protein L20"/>
    <property type="match status" value="1"/>
</dbReference>
<organism evidence="9 10">
    <name type="scientific">candidate division WWE3 bacterium CG22_combo_CG10-13_8_21_14_all_39_12</name>
    <dbReference type="NCBI Taxonomy" id="1975094"/>
    <lineage>
        <taxon>Bacteria</taxon>
        <taxon>Katanobacteria</taxon>
    </lineage>
</organism>
<evidence type="ECO:0000256" key="8">
    <source>
        <dbReference type="RuleBase" id="RU000560"/>
    </source>
</evidence>
<evidence type="ECO:0000313" key="9">
    <source>
        <dbReference type="EMBL" id="PIP56310.1"/>
    </source>
</evidence>
<dbReference type="PRINTS" id="PR00062">
    <property type="entry name" value="RIBOSOMALL20"/>
</dbReference>
<dbReference type="GO" id="GO:0000027">
    <property type="term" value="P:ribosomal large subunit assembly"/>
    <property type="evidence" value="ECO:0007669"/>
    <property type="project" value="UniProtKB-UniRule"/>
</dbReference>
<comment type="caution">
    <text evidence="9">The sequence shown here is derived from an EMBL/GenBank/DDBJ whole genome shotgun (WGS) entry which is preliminary data.</text>
</comment>
<dbReference type="HAMAP" id="MF_00382">
    <property type="entry name" value="Ribosomal_bL20"/>
    <property type="match status" value="1"/>
</dbReference>
<keyword evidence="4 7" id="KW-0689">Ribosomal protein</keyword>
<evidence type="ECO:0000256" key="1">
    <source>
        <dbReference type="ARBA" id="ARBA00007698"/>
    </source>
</evidence>
<evidence type="ECO:0000313" key="10">
    <source>
        <dbReference type="Proteomes" id="UP000228495"/>
    </source>
</evidence>
<evidence type="ECO:0000256" key="7">
    <source>
        <dbReference type="HAMAP-Rule" id="MF_00382"/>
    </source>
</evidence>
<dbReference type="InterPro" id="IPR049946">
    <property type="entry name" value="RIBOSOMAL_L20_CS"/>
</dbReference>
<reference evidence="9 10" key="1">
    <citation type="submission" date="2017-09" db="EMBL/GenBank/DDBJ databases">
        <title>Depth-based differentiation of microbial function through sediment-hosted aquifers and enrichment of novel symbionts in the deep terrestrial subsurface.</title>
        <authorList>
            <person name="Probst A.J."/>
            <person name="Ladd B."/>
            <person name="Jarett J.K."/>
            <person name="Geller-Mcgrath D.E."/>
            <person name="Sieber C.M."/>
            <person name="Emerson J.B."/>
            <person name="Anantharaman K."/>
            <person name="Thomas B.C."/>
            <person name="Malmstrom R."/>
            <person name="Stieglmeier M."/>
            <person name="Klingl A."/>
            <person name="Woyke T."/>
            <person name="Ryan C.M."/>
            <person name="Banfield J.F."/>
        </authorList>
    </citation>
    <scope>NUCLEOTIDE SEQUENCE [LARGE SCALE GENOMIC DNA]</scope>
    <source>
        <strain evidence="9">CG22_combo_CG10-13_8_21_14_all_39_12</strain>
    </source>
</reference>
<evidence type="ECO:0000256" key="2">
    <source>
        <dbReference type="ARBA" id="ARBA00022730"/>
    </source>
</evidence>
<dbReference type="Pfam" id="PF00453">
    <property type="entry name" value="Ribosomal_L20"/>
    <property type="match status" value="1"/>
</dbReference>
<dbReference type="Gene3D" id="6.10.160.10">
    <property type="match status" value="1"/>
</dbReference>
<dbReference type="NCBIfam" id="TIGR01032">
    <property type="entry name" value="rplT_bact"/>
    <property type="match status" value="1"/>
</dbReference>
<dbReference type="Proteomes" id="UP000228495">
    <property type="component" value="Unassembled WGS sequence"/>
</dbReference>
<comment type="function">
    <text evidence="7 8">Binds directly to 23S ribosomal RNA and is necessary for the in vitro assembly process of the 50S ribosomal subunit. It is not involved in the protein synthesizing functions of that subunit.</text>
</comment>
<name>A0A2H0BH33_UNCKA</name>
<dbReference type="GO" id="GO:0003735">
    <property type="term" value="F:structural constituent of ribosome"/>
    <property type="evidence" value="ECO:0007669"/>
    <property type="project" value="InterPro"/>
</dbReference>
<keyword evidence="2 7" id="KW-0699">rRNA-binding</keyword>
<dbReference type="GO" id="GO:0019843">
    <property type="term" value="F:rRNA binding"/>
    <property type="evidence" value="ECO:0007669"/>
    <property type="project" value="UniProtKB-UniRule"/>
</dbReference>
<dbReference type="CDD" id="cd07026">
    <property type="entry name" value="Ribosomal_L20"/>
    <property type="match status" value="1"/>
</dbReference>
<dbReference type="PANTHER" id="PTHR10986">
    <property type="entry name" value="39S RIBOSOMAL PROTEIN L20"/>
    <property type="match status" value="1"/>
</dbReference>